<dbReference type="Gene3D" id="3.30.420.10">
    <property type="entry name" value="Ribonuclease H-like superfamily/Ribonuclease H"/>
    <property type="match status" value="1"/>
</dbReference>
<sequence>MSLHTPCLEEKRHCTLPKKHHSNSEVWRWEQHDVMKGGWTFLQDHDPKHTAMETLNWFQRKIIKLINWPSQYPNLNPIENPWKECEVQSS</sequence>
<dbReference type="InterPro" id="IPR036397">
    <property type="entry name" value="RNaseH_sf"/>
</dbReference>
<accession>A0AAV3A7M2</accession>
<organism evidence="1 2">
    <name type="scientific">Pyxicephalus adspersus</name>
    <name type="common">African bullfrog</name>
    <dbReference type="NCBI Taxonomy" id="30357"/>
    <lineage>
        <taxon>Eukaryota</taxon>
        <taxon>Metazoa</taxon>
        <taxon>Chordata</taxon>
        <taxon>Craniata</taxon>
        <taxon>Vertebrata</taxon>
        <taxon>Euteleostomi</taxon>
        <taxon>Amphibia</taxon>
        <taxon>Batrachia</taxon>
        <taxon>Anura</taxon>
        <taxon>Neobatrachia</taxon>
        <taxon>Ranoidea</taxon>
        <taxon>Pyxicephalidae</taxon>
        <taxon>Pyxicephalinae</taxon>
        <taxon>Pyxicephalus</taxon>
    </lineage>
</organism>
<evidence type="ECO:0008006" key="3">
    <source>
        <dbReference type="Google" id="ProtNLM"/>
    </source>
</evidence>
<reference evidence="1" key="1">
    <citation type="thesis" date="2020" institute="ProQuest LLC" country="789 East Eisenhower Parkway, Ann Arbor, MI, USA">
        <title>Comparative Genomics and Chromosome Evolution.</title>
        <authorList>
            <person name="Mudd A.B."/>
        </authorList>
    </citation>
    <scope>NUCLEOTIDE SEQUENCE</scope>
    <source>
        <strain evidence="1">1538</strain>
        <tissue evidence="1">Blood</tissue>
    </source>
</reference>
<dbReference type="EMBL" id="DYDO01000006">
    <property type="protein sequence ID" value="DBA23119.1"/>
    <property type="molecule type" value="Genomic_DNA"/>
</dbReference>
<gene>
    <name evidence="1" type="ORF">GDO54_014068</name>
</gene>
<keyword evidence="2" id="KW-1185">Reference proteome</keyword>
<dbReference type="Proteomes" id="UP001181693">
    <property type="component" value="Unassembled WGS sequence"/>
</dbReference>
<protein>
    <recommendedName>
        <fullName evidence="3">Tc1-like transposase DDE domain-containing protein</fullName>
    </recommendedName>
</protein>
<name>A0AAV3A7M2_PYXAD</name>
<evidence type="ECO:0000313" key="2">
    <source>
        <dbReference type="Proteomes" id="UP001181693"/>
    </source>
</evidence>
<proteinExistence type="predicted"/>
<evidence type="ECO:0000313" key="1">
    <source>
        <dbReference type="EMBL" id="DBA23119.1"/>
    </source>
</evidence>
<dbReference type="AlphaFoldDB" id="A0AAV3A7M2"/>
<dbReference type="GO" id="GO:0003676">
    <property type="term" value="F:nucleic acid binding"/>
    <property type="evidence" value="ECO:0007669"/>
    <property type="project" value="InterPro"/>
</dbReference>
<comment type="caution">
    <text evidence="1">The sequence shown here is derived from an EMBL/GenBank/DDBJ whole genome shotgun (WGS) entry which is preliminary data.</text>
</comment>